<dbReference type="Proteomes" id="UP000059188">
    <property type="component" value="Unassembled WGS sequence"/>
</dbReference>
<accession>A0A0B7FTR9</accession>
<evidence type="ECO:0000256" key="1">
    <source>
        <dbReference type="ARBA" id="ARBA00004123"/>
    </source>
</evidence>
<evidence type="ECO:0008006" key="6">
    <source>
        <dbReference type="Google" id="ProtNLM"/>
    </source>
</evidence>
<dbReference type="PANTHER" id="PTHR37534">
    <property type="entry name" value="TRANSCRIPTIONAL ACTIVATOR PROTEIN UGA3"/>
    <property type="match status" value="1"/>
</dbReference>
<feature type="region of interest" description="Disordered" evidence="3">
    <location>
        <begin position="44"/>
        <end position="87"/>
    </location>
</feature>
<proteinExistence type="predicted"/>
<dbReference type="PANTHER" id="PTHR37534:SF46">
    <property type="entry name" value="ZN(II)2CYS6 TRANSCRIPTION FACTOR (EUROFUNG)"/>
    <property type="match status" value="1"/>
</dbReference>
<keyword evidence="5" id="KW-1185">Reference proteome</keyword>
<evidence type="ECO:0000256" key="3">
    <source>
        <dbReference type="SAM" id="MobiDB-lite"/>
    </source>
</evidence>
<sequence>MQPVLDSAATFQTTLPALFSDRWSDTPFFGPTYARIEEIGEPVVRPPQHSILQEPTPPRETLELPNVSAAGDSAASSQKSTHKPMTSGQASLYNALFSLARPGEDYYTPPNSICRIPRNAEQSLPTPFTEQGSEGQPFFAPDDTGDVADGDVEDPEGVKTIMLRSLPLDHSVESNTLPFMLESYAIWISRMIFDPLRVARIGREYVFRKYALGKTAQLRMLLVSHFARAVAKSTEYDANNLPSLVRFQDHMSRSYSDALSTRNSSRELDLRVAASAFDHSYELISIACKLLPLSSVLAIMQAGAPIFRRACPDPPEALVHLPSILLNIDVSLRYYATMDILFSVIANRPMFFRYNVAFTQEITESMMYIENHLGLQWLYGVPDRLVVTLARMNALREDFGVCVEETYIRELEAEIASFRVVVGHSGDPVLTVARIVVQECWRQAAYIYLYMGLGGANSEDARVKKAHKRFMQMFAESTPGRHPDLFLVLPMMILGITTRRAEDQDLIRRRMLALPDCSRRKTFGNEIVRILDLIWAQNRLTCRPINWSDLRVKGGGSIFTLTGYFPC</sequence>
<evidence type="ECO:0000256" key="2">
    <source>
        <dbReference type="ARBA" id="ARBA00023242"/>
    </source>
</evidence>
<dbReference type="InterPro" id="IPR021858">
    <property type="entry name" value="Fun_TF"/>
</dbReference>
<dbReference type="Pfam" id="PF11951">
    <property type="entry name" value="Fungal_trans_2"/>
    <property type="match status" value="1"/>
</dbReference>
<evidence type="ECO:0000313" key="4">
    <source>
        <dbReference type="EMBL" id="CEL61376.1"/>
    </source>
</evidence>
<reference evidence="4 5" key="1">
    <citation type="submission" date="2014-11" db="EMBL/GenBank/DDBJ databases">
        <authorList>
            <person name="Wibberg Daniel"/>
        </authorList>
    </citation>
    <scope>NUCLEOTIDE SEQUENCE [LARGE SCALE GENOMIC DNA]</scope>
    <source>
        <strain evidence="4">Rhizoctonia solani AG1-IB 7/3/14</strain>
    </source>
</reference>
<name>A0A0B7FTR9_THACB</name>
<dbReference type="OrthoDB" id="3240243at2759"/>
<gene>
    <name evidence="4" type="ORF">RSOLAG1IB_09979</name>
</gene>
<dbReference type="GO" id="GO:0005634">
    <property type="term" value="C:nucleus"/>
    <property type="evidence" value="ECO:0007669"/>
    <property type="project" value="UniProtKB-SubCell"/>
</dbReference>
<comment type="subcellular location">
    <subcellularLocation>
        <location evidence="1">Nucleus</location>
    </subcellularLocation>
</comment>
<keyword evidence="2" id="KW-0539">Nucleus</keyword>
<dbReference type="EMBL" id="LN679154">
    <property type="protein sequence ID" value="CEL61376.1"/>
    <property type="molecule type" value="Genomic_DNA"/>
</dbReference>
<organism evidence="4 5">
    <name type="scientific">Thanatephorus cucumeris (strain AG1-IB / isolate 7/3/14)</name>
    <name type="common">Lettuce bottom rot fungus</name>
    <name type="synonym">Rhizoctonia solani</name>
    <dbReference type="NCBI Taxonomy" id="1108050"/>
    <lineage>
        <taxon>Eukaryota</taxon>
        <taxon>Fungi</taxon>
        <taxon>Dikarya</taxon>
        <taxon>Basidiomycota</taxon>
        <taxon>Agaricomycotina</taxon>
        <taxon>Agaricomycetes</taxon>
        <taxon>Cantharellales</taxon>
        <taxon>Ceratobasidiaceae</taxon>
        <taxon>Rhizoctonia</taxon>
        <taxon>Rhizoctonia solani AG-1</taxon>
    </lineage>
</organism>
<dbReference type="AlphaFoldDB" id="A0A0B7FTR9"/>
<feature type="compositionally biased region" description="Polar residues" evidence="3">
    <location>
        <begin position="74"/>
        <end position="87"/>
    </location>
</feature>
<evidence type="ECO:0000313" key="5">
    <source>
        <dbReference type="Proteomes" id="UP000059188"/>
    </source>
</evidence>
<protein>
    <recommendedName>
        <fullName evidence="6">Fungal zn(2)-Cys(6) binuclear cluster domain-containing protein</fullName>
    </recommendedName>
</protein>